<protein>
    <recommendedName>
        <fullName evidence="2 8">Spore cortex-lytic enzyme</fullName>
    </recommendedName>
</protein>
<proteinExistence type="inferred from homology"/>
<dbReference type="Gene3D" id="1.10.101.10">
    <property type="entry name" value="PGBD-like superfamily/PGBD"/>
    <property type="match status" value="1"/>
</dbReference>
<evidence type="ECO:0000259" key="11">
    <source>
        <dbReference type="Pfam" id="PF01471"/>
    </source>
</evidence>
<organism evidence="13 14">
    <name type="scientific">Litchfieldia luteola</name>
    <dbReference type="NCBI Taxonomy" id="682179"/>
    <lineage>
        <taxon>Bacteria</taxon>
        <taxon>Bacillati</taxon>
        <taxon>Bacillota</taxon>
        <taxon>Bacilli</taxon>
        <taxon>Bacillales</taxon>
        <taxon>Bacillaceae</taxon>
        <taxon>Litchfieldia</taxon>
    </lineage>
</organism>
<feature type="domain" description="Peptidoglycan binding-like" evidence="11">
    <location>
        <begin position="42"/>
        <end position="99"/>
    </location>
</feature>
<keyword evidence="14" id="KW-1185">Reference proteome</keyword>
<keyword evidence="4 10" id="KW-0732">Signal</keyword>
<evidence type="ECO:0000256" key="7">
    <source>
        <dbReference type="ARBA" id="ARBA00023316"/>
    </source>
</evidence>
<dbReference type="Gene3D" id="1.10.10.2520">
    <property type="entry name" value="Cell wall hydrolase SleB, domain 1"/>
    <property type="match status" value="1"/>
</dbReference>
<evidence type="ECO:0000256" key="3">
    <source>
        <dbReference type="ARBA" id="ARBA00022544"/>
    </source>
</evidence>
<dbReference type="InterPro" id="IPR002477">
    <property type="entry name" value="Peptidoglycan-bd-like"/>
</dbReference>
<evidence type="ECO:0000256" key="4">
    <source>
        <dbReference type="ARBA" id="ARBA00022729"/>
    </source>
</evidence>
<keyword evidence="7" id="KW-0961">Cell wall biogenesis/degradation</keyword>
<dbReference type="Pfam" id="PF01471">
    <property type="entry name" value="PG_binding_1"/>
    <property type="match status" value="1"/>
</dbReference>
<evidence type="ECO:0000256" key="2">
    <source>
        <dbReference type="ARBA" id="ARBA00018364"/>
    </source>
</evidence>
<evidence type="ECO:0000256" key="10">
    <source>
        <dbReference type="SAM" id="SignalP"/>
    </source>
</evidence>
<keyword evidence="6" id="KW-0749">Sporulation</keyword>
<evidence type="ECO:0000256" key="6">
    <source>
        <dbReference type="ARBA" id="ARBA00022969"/>
    </source>
</evidence>
<feature type="domain" description="Cell wall hydrolase SleB" evidence="12">
    <location>
        <begin position="310"/>
        <end position="408"/>
    </location>
</feature>
<feature type="chain" id="PRO_5046697999" description="Spore cortex-lytic enzyme" evidence="10">
    <location>
        <begin position="23"/>
        <end position="409"/>
    </location>
</feature>
<evidence type="ECO:0000313" key="14">
    <source>
        <dbReference type="Proteomes" id="UP001516662"/>
    </source>
</evidence>
<reference evidence="13 14" key="1">
    <citation type="submission" date="2020-10" db="EMBL/GenBank/DDBJ databases">
        <title>Bacillus sp. HD4P25, an endophyte from a halophyte.</title>
        <authorList>
            <person name="Sun J.-Q."/>
        </authorList>
    </citation>
    <scope>NUCLEOTIDE SEQUENCE [LARGE SCALE GENOMIC DNA]</scope>
    <source>
        <strain evidence="13 14">YIM 93174</strain>
    </source>
</reference>
<dbReference type="InterPro" id="IPR014224">
    <property type="entry name" value="Spore_cortex_SleB"/>
</dbReference>
<evidence type="ECO:0000256" key="8">
    <source>
        <dbReference type="NCBIfam" id="TIGR02869"/>
    </source>
</evidence>
<dbReference type="InterPro" id="IPR042047">
    <property type="entry name" value="SleB_dom1"/>
</dbReference>
<feature type="compositionally biased region" description="Low complexity" evidence="9">
    <location>
        <begin position="165"/>
        <end position="269"/>
    </location>
</feature>
<dbReference type="RefSeq" id="WP_193539558.1">
    <property type="nucleotide sequence ID" value="NZ_JADCLJ010000024.1"/>
</dbReference>
<dbReference type="Pfam" id="PF07486">
    <property type="entry name" value="Hydrolase_2"/>
    <property type="match status" value="1"/>
</dbReference>
<evidence type="ECO:0000259" key="12">
    <source>
        <dbReference type="Pfam" id="PF07486"/>
    </source>
</evidence>
<feature type="region of interest" description="Disordered" evidence="9">
    <location>
        <begin position="140"/>
        <end position="293"/>
    </location>
</feature>
<comment type="caution">
    <text evidence="13">The sequence shown here is derived from an EMBL/GenBank/DDBJ whole genome shotgun (WGS) entry which is preliminary data.</text>
</comment>
<dbReference type="InterPro" id="IPR036366">
    <property type="entry name" value="PGBDSf"/>
</dbReference>
<comment type="similarity">
    <text evidence="1">Belongs to the SleB family.</text>
</comment>
<sequence length="409" mass="45848">MNVKKFKLFLVVPILIATTFFGSINEHQVDAFSDQVIQRGATGEDVIELQSRLQYNGYYHGTIDGVYGWSTYWAVRNFQKAFGLTEVDGLVGQKTKEMLTRATKFNKAFVYDNLKKGNRFTHYGGVAWNIQTAPSKATIEKARKSSEQIRMEQEKQYKAQGMGDPQQIAQPQQNQQQQNQAAQPQQNQQQQNQAAQPQQNQQQQNQAAQPQQNQQQQDQAAQPQQNQQQQGQAAQPQQNQAAQPQQNQQQQAQEEQQQQNQDQTGGEPAAQEEEQQAEEQQGPTAANMPGGFSQNDIQLMANAVYGEARGEPYIGQVAVAAVILNRINSPTFPDTVSGVIFEPLAFTAVADGQIWLTPNEQAKKAVIDAINGYDPTGEAMYYFNPDTATSKWIWGRPQIKRIGKHIFCK</sequence>
<dbReference type="Proteomes" id="UP001516662">
    <property type="component" value="Unassembled WGS sequence"/>
</dbReference>
<keyword evidence="5" id="KW-0378">Hydrolase</keyword>
<evidence type="ECO:0000256" key="9">
    <source>
        <dbReference type="SAM" id="MobiDB-lite"/>
    </source>
</evidence>
<accession>A0ABR9QP74</accession>
<evidence type="ECO:0000256" key="5">
    <source>
        <dbReference type="ARBA" id="ARBA00022801"/>
    </source>
</evidence>
<dbReference type="Gene3D" id="6.20.240.60">
    <property type="match status" value="1"/>
</dbReference>
<name>A0ABR9QP74_9BACI</name>
<evidence type="ECO:0000313" key="13">
    <source>
        <dbReference type="EMBL" id="MBE4910310.1"/>
    </source>
</evidence>
<gene>
    <name evidence="13" type="primary">sleB</name>
    <name evidence="13" type="ORF">IMZ08_19920</name>
</gene>
<feature type="compositionally biased region" description="Basic and acidic residues" evidence="9">
    <location>
        <begin position="140"/>
        <end position="157"/>
    </location>
</feature>
<dbReference type="SUPFAM" id="SSF47090">
    <property type="entry name" value="PGBD-like"/>
    <property type="match status" value="1"/>
</dbReference>
<feature type="signal peptide" evidence="10">
    <location>
        <begin position="1"/>
        <end position="22"/>
    </location>
</feature>
<dbReference type="InterPro" id="IPR036365">
    <property type="entry name" value="PGBD-like_sf"/>
</dbReference>
<dbReference type="InterPro" id="IPR011105">
    <property type="entry name" value="Cell_wall_hydrolase_SleB"/>
</dbReference>
<dbReference type="EMBL" id="JADCLJ010000024">
    <property type="protein sequence ID" value="MBE4910310.1"/>
    <property type="molecule type" value="Genomic_DNA"/>
</dbReference>
<evidence type="ECO:0000256" key="1">
    <source>
        <dbReference type="ARBA" id="ARBA00007010"/>
    </source>
</evidence>
<keyword evidence="3" id="KW-0309">Germination</keyword>
<dbReference type="NCBIfam" id="TIGR02869">
    <property type="entry name" value="spore_SleB"/>
    <property type="match status" value="1"/>
</dbReference>